<evidence type="ECO:0000313" key="3">
    <source>
        <dbReference type="Proteomes" id="UP001614264"/>
    </source>
</evidence>
<keyword evidence="1" id="KW-0812">Transmembrane</keyword>
<gene>
    <name evidence="2" type="ORF">AB4829_26405</name>
</gene>
<evidence type="ECO:0000313" key="2">
    <source>
        <dbReference type="EMBL" id="MFI7874121.1"/>
    </source>
</evidence>
<dbReference type="InterPro" id="IPR011701">
    <property type="entry name" value="MFS"/>
</dbReference>
<dbReference type="Pfam" id="PF07690">
    <property type="entry name" value="MFS_1"/>
    <property type="match status" value="1"/>
</dbReference>
<dbReference type="SUPFAM" id="SSF103473">
    <property type="entry name" value="MFS general substrate transporter"/>
    <property type="match status" value="1"/>
</dbReference>
<feature type="transmembrane region" description="Helical" evidence="1">
    <location>
        <begin position="302"/>
        <end position="322"/>
    </location>
</feature>
<feature type="transmembrane region" description="Helical" evidence="1">
    <location>
        <begin position="128"/>
        <end position="147"/>
    </location>
</feature>
<keyword evidence="1" id="KW-0472">Membrane</keyword>
<feature type="transmembrane region" description="Helical" evidence="1">
    <location>
        <begin position="72"/>
        <end position="90"/>
    </location>
</feature>
<dbReference type="InterPro" id="IPR036259">
    <property type="entry name" value="MFS_trans_sf"/>
</dbReference>
<proteinExistence type="predicted"/>
<dbReference type="Gene3D" id="1.20.1250.20">
    <property type="entry name" value="MFS general substrate transporter like domains"/>
    <property type="match status" value="2"/>
</dbReference>
<protein>
    <submittedName>
        <fullName evidence="2">MFS transporter</fullName>
    </submittedName>
</protein>
<feature type="transmembrane region" description="Helical" evidence="1">
    <location>
        <begin position="45"/>
        <end position="65"/>
    </location>
</feature>
<organism evidence="2 3">
    <name type="scientific">Streptomyces salinarius</name>
    <dbReference type="NCBI Taxonomy" id="2762598"/>
    <lineage>
        <taxon>Bacteria</taxon>
        <taxon>Bacillati</taxon>
        <taxon>Actinomycetota</taxon>
        <taxon>Actinomycetes</taxon>
        <taxon>Kitasatosporales</taxon>
        <taxon>Streptomycetaceae</taxon>
        <taxon>Streptomyces</taxon>
    </lineage>
</organism>
<sequence length="456" mass="44244">MFAARTTPWPLVALFTAGYLPPYLLPTTVGRLDTSLPLSTTQAGAVGSALLLSSATAGFLLASRVQRFGARALARFGLALAFLGYGAAALTTAVPAVVAGAVVGGFGSGTAMTVAAARIAAERDPHRASTAGLLSVSALAGAVYLTVPHLGRAHGLPLAAIALTALAVWPLTGRLPGGGAETPAGYGATGLEGADGTGAPLPHRRSGLVLAVTVLCWSLAQNSLWGVSGRIGLTQAGLGDAALGAVFAVALGAGLVGVLVAGALGPRLGRAMPVGAGTVLIAGCIAVSASATTPATFATGEIAWNTVYPVVLSYLIGLAASLDARGRWAVLVGSASSLGTAAGPLTGSVLSAQAGYPVMGLVLGAGLLLVAAPMTAVALHTGGRPLLPGAIRRRGGTPAALVAAATGTPSGAVPEVGAVEQPVVEIDVEAPAVAVRGAYDTAGPRQAAAAPGSGTG</sequence>
<dbReference type="Proteomes" id="UP001614264">
    <property type="component" value="Unassembled WGS sequence"/>
</dbReference>
<dbReference type="RefSeq" id="WP_399594251.1">
    <property type="nucleotide sequence ID" value="NZ_JBITPR010000049.1"/>
</dbReference>
<feature type="transmembrane region" description="Helical" evidence="1">
    <location>
        <begin position="96"/>
        <end position="116"/>
    </location>
</feature>
<accession>A0ABW8BJ35</accession>
<feature type="transmembrane region" description="Helical" evidence="1">
    <location>
        <begin position="329"/>
        <end position="350"/>
    </location>
</feature>
<evidence type="ECO:0000256" key="1">
    <source>
        <dbReference type="SAM" id="Phobius"/>
    </source>
</evidence>
<feature type="transmembrane region" description="Helical" evidence="1">
    <location>
        <begin position="7"/>
        <end position="25"/>
    </location>
</feature>
<feature type="transmembrane region" description="Helical" evidence="1">
    <location>
        <begin position="356"/>
        <end position="379"/>
    </location>
</feature>
<keyword evidence="3" id="KW-1185">Reference proteome</keyword>
<reference evidence="2 3" key="1">
    <citation type="submission" date="2024-07" db="EMBL/GenBank/DDBJ databases">
        <title>Whole genome sequencing of Prodigiosin pigment-producing Streptomyces salinarius isolated from rhizosphere soil of Arachis hypogaea.</title>
        <authorList>
            <person name="Vidhya A."/>
            <person name="Ramya S."/>
        </authorList>
    </citation>
    <scope>NUCLEOTIDE SEQUENCE [LARGE SCALE GENOMIC DNA]</scope>
    <source>
        <strain evidence="2 3">VRMG2420</strain>
    </source>
</reference>
<dbReference type="EMBL" id="JBITPR010000049">
    <property type="protein sequence ID" value="MFI7874121.1"/>
    <property type="molecule type" value="Genomic_DNA"/>
</dbReference>
<feature type="transmembrane region" description="Helical" evidence="1">
    <location>
        <begin position="245"/>
        <end position="264"/>
    </location>
</feature>
<name>A0ABW8BJ35_9ACTN</name>
<keyword evidence="1" id="KW-1133">Transmembrane helix</keyword>
<feature type="transmembrane region" description="Helical" evidence="1">
    <location>
        <begin position="271"/>
        <end position="290"/>
    </location>
</feature>
<comment type="caution">
    <text evidence="2">The sequence shown here is derived from an EMBL/GenBank/DDBJ whole genome shotgun (WGS) entry which is preliminary data.</text>
</comment>